<accession>A0A8C9KGP0</accession>
<evidence type="ECO:0000256" key="3">
    <source>
        <dbReference type="SAM" id="Coils"/>
    </source>
</evidence>
<sequence length="490" mass="57180">MEQANLEKLESDVRNLQQGLDRLHREKLSLHKDMAATQQQLREKQEAVNSLQKELADVQDHLNLAKRDLLDIAEQKDVLLSEQTRLQKDVEEWRKKLEDCQKEGETKQQQLQVLQTEIEETKAKLAQQETMFQRLQKETECEEKNKLDQVLTKVLVAEERVRALQEEERWSETLEKALSQTKRQLSEREQQLTERSSELLTLQKEADSMRADFSLLRNQFLTERKKAEKQVASLKEALRVQRSQLEKNLLEQKQENSCMQKEMATIEQVAQDNHERARRLMKELGQMQREYVDLRKQMTNQKDLERRQMEISEAMRSLKCEVKDEIRTSLKNLNQFLPELPADLEAIWERNENLEGGLESLKENFPFTVSERPSPFEEKLNFSQIHIMDEHWRGEALREKLRHREDRLKAQLRHCMSKQAEVLIKGKRQTEGTLHSLRRQVDALGELVTSTSGDSTASPSLSQTESSLAEDSQPGPSQVRGGSVLHMGSL</sequence>
<feature type="compositionally biased region" description="Polar residues" evidence="4">
    <location>
        <begin position="449"/>
        <end position="476"/>
    </location>
</feature>
<feature type="coiled-coil region" evidence="3">
    <location>
        <begin position="6"/>
        <end position="321"/>
    </location>
</feature>
<dbReference type="PANTHER" id="PTHR46652">
    <property type="entry name" value="LEUCINE-RICH REPEAT AND IQ DOMAIN-CONTAINING PROTEIN 1-RELATED"/>
    <property type="match status" value="1"/>
</dbReference>
<keyword evidence="3" id="KW-0175">Coiled coil</keyword>
<dbReference type="AlphaFoldDB" id="A0A8C9KGP0"/>
<keyword evidence="1" id="KW-0433">Leucine-rich repeat</keyword>
<feature type="region of interest" description="Disordered" evidence="4">
    <location>
        <begin position="449"/>
        <end position="490"/>
    </location>
</feature>
<dbReference type="PANTHER" id="PTHR46652:SF3">
    <property type="entry name" value="LEUCINE-RICH REPEAT-CONTAINING PROTEIN 9"/>
    <property type="match status" value="1"/>
</dbReference>
<evidence type="ECO:0000313" key="5">
    <source>
        <dbReference type="Ensembl" id="ENSPTIP00000018676.1"/>
    </source>
</evidence>
<keyword evidence="2" id="KW-0677">Repeat</keyword>
<evidence type="ECO:0000313" key="6">
    <source>
        <dbReference type="Proteomes" id="UP000675900"/>
    </source>
</evidence>
<reference evidence="5" key="1">
    <citation type="submission" date="2025-08" db="UniProtKB">
        <authorList>
            <consortium name="Ensembl"/>
        </authorList>
    </citation>
    <scope>IDENTIFICATION</scope>
</reference>
<evidence type="ECO:0000256" key="1">
    <source>
        <dbReference type="ARBA" id="ARBA00022614"/>
    </source>
</evidence>
<evidence type="ECO:0008006" key="7">
    <source>
        <dbReference type="Google" id="ProtNLM"/>
    </source>
</evidence>
<name>A0A8C9KGP0_PANTA</name>
<reference evidence="5" key="2">
    <citation type="submission" date="2025-09" db="UniProtKB">
        <authorList>
            <consortium name="Ensembl"/>
        </authorList>
    </citation>
    <scope>IDENTIFICATION</scope>
</reference>
<dbReference type="Proteomes" id="UP000675900">
    <property type="component" value="Unassembled WGS sequence"/>
</dbReference>
<protein>
    <recommendedName>
        <fullName evidence="7">Centriolin</fullName>
    </recommendedName>
</protein>
<dbReference type="Ensembl" id="ENSPTIT00000022959.1">
    <property type="protein sequence ID" value="ENSPTIP00000018676.1"/>
    <property type="gene ID" value="ENSPTIG00000016709.1"/>
</dbReference>
<dbReference type="InterPro" id="IPR050836">
    <property type="entry name" value="SDS22/Internalin_LRR"/>
</dbReference>
<keyword evidence="6" id="KW-1185">Reference proteome</keyword>
<dbReference type="GeneTree" id="ENSGT00940000155434"/>
<dbReference type="Gene3D" id="1.10.287.1490">
    <property type="match status" value="1"/>
</dbReference>
<organism evidence="5 6">
    <name type="scientific">Panthera tigris altaica</name>
    <name type="common">Siberian tiger</name>
    <dbReference type="NCBI Taxonomy" id="74533"/>
    <lineage>
        <taxon>Eukaryota</taxon>
        <taxon>Metazoa</taxon>
        <taxon>Chordata</taxon>
        <taxon>Craniata</taxon>
        <taxon>Vertebrata</taxon>
        <taxon>Euteleostomi</taxon>
        <taxon>Mammalia</taxon>
        <taxon>Eutheria</taxon>
        <taxon>Laurasiatheria</taxon>
        <taxon>Carnivora</taxon>
        <taxon>Feliformia</taxon>
        <taxon>Felidae</taxon>
        <taxon>Pantherinae</taxon>
        <taxon>Panthera</taxon>
    </lineage>
</organism>
<evidence type="ECO:0000256" key="4">
    <source>
        <dbReference type="SAM" id="MobiDB-lite"/>
    </source>
</evidence>
<evidence type="ECO:0000256" key="2">
    <source>
        <dbReference type="ARBA" id="ARBA00022737"/>
    </source>
</evidence>
<proteinExistence type="predicted"/>